<feature type="domain" description="Glycosyltransferase 2-like" evidence="1">
    <location>
        <begin position="8"/>
        <end position="126"/>
    </location>
</feature>
<keyword evidence="3" id="KW-1185">Reference proteome</keyword>
<dbReference type="InterPro" id="IPR029044">
    <property type="entry name" value="Nucleotide-diphossugar_trans"/>
</dbReference>
<dbReference type="InterPro" id="IPR050834">
    <property type="entry name" value="Glycosyltransf_2"/>
</dbReference>
<organism evidence="2 3">
    <name type="scientific">Ramlibacter monticola</name>
    <dbReference type="NCBI Taxonomy" id="1926872"/>
    <lineage>
        <taxon>Bacteria</taxon>
        <taxon>Pseudomonadati</taxon>
        <taxon>Pseudomonadota</taxon>
        <taxon>Betaproteobacteria</taxon>
        <taxon>Burkholderiales</taxon>
        <taxon>Comamonadaceae</taxon>
        <taxon>Ramlibacter</taxon>
    </lineage>
</organism>
<dbReference type="Gene3D" id="3.90.550.10">
    <property type="entry name" value="Spore Coat Polysaccharide Biosynthesis Protein SpsA, Chain A"/>
    <property type="match status" value="1"/>
</dbReference>
<sequence>MKAEICASLILATKNRASGLERALAYVLGIKSKRPFEVILVDNGSSDRTPDVLNEFAARFCGRTTLLTCVRPGNSAARNDAIRVANSSLLIFIDDDCYVRPGFIDAWVDVFADPRIGFGTGSIERFNTEHSPLGCRPVHSERVYASSEWIPRGVIQGSNMAFAARCLTDIGSFDERFGAGTPWAGEDWDMAIRALRHGWRGGLFPGPVVAHDHGRGEEDALDRLQFYDYGAGATYAKHLVSAQVARVVRAFAEDAWHARVQPGRVGALTRGVMSYFFNERSHSA</sequence>
<evidence type="ECO:0000313" key="3">
    <source>
        <dbReference type="Proteomes" id="UP000599109"/>
    </source>
</evidence>
<reference evidence="2 3" key="1">
    <citation type="journal article" date="2017" name="Int. J. Syst. Evol. Microbiol.">
        <title>Ramlibacter monticola sp. nov., isolated from forest soil.</title>
        <authorList>
            <person name="Chaudhary D.K."/>
            <person name="Kim J."/>
        </authorList>
    </citation>
    <scope>NUCLEOTIDE SEQUENCE [LARGE SCALE GENOMIC DNA]</scope>
    <source>
        <strain evidence="2 3">KACC 19175</strain>
    </source>
</reference>
<dbReference type="RefSeq" id="WP_201676793.1">
    <property type="nucleotide sequence ID" value="NZ_JAEQNE010000007.1"/>
</dbReference>
<dbReference type="EMBL" id="JAEQNE010000007">
    <property type="protein sequence ID" value="MBL0394126.1"/>
    <property type="molecule type" value="Genomic_DNA"/>
</dbReference>
<dbReference type="Pfam" id="PF00535">
    <property type="entry name" value="Glycos_transf_2"/>
    <property type="match status" value="1"/>
</dbReference>
<dbReference type="CDD" id="cd00761">
    <property type="entry name" value="Glyco_tranf_GTA_type"/>
    <property type="match status" value="1"/>
</dbReference>
<dbReference type="InterPro" id="IPR001173">
    <property type="entry name" value="Glyco_trans_2-like"/>
</dbReference>
<evidence type="ECO:0000259" key="1">
    <source>
        <dbReference type="Pfam" id="PF00535"/>
    </source>
</evidence>
<proteinExistence type="predicted"/>
<dbReference type="Proteomes" id="UP000599109">
    <property type="component" value="Unassembled WGS sequence"/>
</dbReference>
<accession>A0A937CV75</accession>
<dbReference type="AlphaFoldDB" id="A0A937CV75"/>
<gene>
    <name evidence="2" type="ORF">JJ685_23505</name>
</gene>
<name>A0A937CV75_9BURK</name>
<dbReference type="PANTHER" id="PTHR43685:SF2">
    <property type="entry name" value="GLYCOSYLTRANSFERASE 2-LIKE DOMAIN-CONTAINING PROTEIN"/>
    <property type="match status" value="1"/>
</dbReference>
<comment type="caution">
    <text evidence="2">The sequence shown here is derived from an EMBL/GenBank/DDBJ whole genome shotgun (WGS) entry which is preliminary data.</text>
</comment>
<evidence type="ECO:0000313" key="2">
    <source>
        <dbReference type="EMBL" id="MBL0394126.1"/>
    </source>
</evidence>
<dbReference type="SUPFAM" id="SSF53448">
    <property type="entry name" value="Nucleotide-diphospho-sugar transferases"/>
    <property type="match status" value="1"/>
</dbReference>
<dbReference type="PANTHER" id="PTHR43685">
    <property type="entry name" value="GLYCOSYLTRANSFERASE"/>
    <property type="match status" value="1"/>
</dbReference>
<protein>
    <submittedName>
        <fullName evidence="2">Glycosyltransferase</fullName>
    </submittedName>
</protein>